<evidence type="ECO:0000313" key="2">
    <source>
        <dbReference type="EMBL" id="EKE77878.1"/>
    </source>
</evidence>
<dbReference type="PATRIC" id="fig|745411.4.peg.75"/>
<protein>
    <submittedName>
        <fullName evidence="2">Zn-finger domain-containing protein (Topoisomerase type I-like)</fullName>
    </submittedName>
</protein>
<gene>
    <name evidence="2" type="ORF">B3C1_00420</name>
</gene>
<keyword evidence="3" id="KW-1185">Reference proteome</keyword>
<dbReference type="InterPro" id="IPR013498">
    <property type="entry name" value="Topo_IA_Znf"/>
</dbReference>
<accession>K2JR87</accession>
<dbReference type="eggNOG" id="COG0551">
    <property type="taxonomic scope" value="Bacteria"/>
</dbReference>
<dbReference type="GO" id="GO:0003916">
    <property type="term" value="F:DNA topoisomerase activity"/>
    <property type="evidence" value="ECO:0007669"/>
    <property type="project" value="InterPro"/>
</dbReference>
<dbReference type="GO" id="GO:0003677">
    <property type="term" value="F:DNA binding"/>
    <property type="evidence" value="ECO:0007669"/>
    <property type="project" value="InterPro"/>
</dbReference>
<name>K2JR87_9GAMM</name>
<dbReference type="RefSeq" id="WP_008482156.1">
    <property type="nucleotide sequence ID" value="NZ_AMRI01000001.1"/>
</dbReference>
<keyword evidence="2" id="KW-0413">Isomerase</keyword>
<dbReference type="Pfam" id="PF01396">
    <property type="entry name" value="Zn_ribbon_Top1"/>
    <property type="match status" value="1"/>
</dbReference>
<dbReference type="STRING" id="745411.B3C1_00420"/>
<dbReference type="AlphaFoldDB" id="K2JR87"/>
<proteinExistence type="predicted"/>
<comment type="caution">
    <text evidence="2">The sequence shown here is derived from an EMBL/GenBank/DDBJ whole genome shotgun (WGS) entry which is preliminary data.</text>
</comment>
<sequence length="253" mass="28238">MLSLWWLLLPLALGLLVRLPAPASLTGAQGERKLARLLARHLDERYLVVHDVTLAIDGSTTQIDHLVLSPYGVFVIETKTYSGWIFGSEHQAQWTQQHYRHKTRFQNPLRQNYKHVLAVCRQLGLPATQVHSVVAFMGSARFKTAMPANVCTGAEVLIYIRGFHQPCFGDAVVSALASRLERRRLAPGRATTKQHLANLKAAEQGQPCPACGGAMVLRKARNSQERFWGCRRFPQCRGTRPLVLPSLTDSNPL</sequence>
<dbReference type="Gene3D" id="3.30.65.10">
    <property type="entry name" value="Bacterial Topoisomerase I, domain 1"/>
    <property type="match status" value="1"/>
</dbReference>
<evidence type="ECO:0000313" key="3">
    <source>
        <dbReference type="Proteomes" id="UP000006755"/>
    </source>
</evidence>
<reference evidence="2 3" key="1">
    <citation type="journal article" date="2012" name="J. Bacteriol.">
        <title>Genome Sequence of Gallaecimonas xiamenensis Type Strain 3-C-1.</title>
        <authorList>
            <person name="Lai Q."/>
            <person name="Wang L."/>
            <person name="Wang W."/>
            <person name="Shao Z."/>
        </authorList>
    </citation>
    <scope>NUCLEOTIDE SEQUENCE [LARGE SCALE GENOMIC DNA]</scope>
    <source>
        <strain evidence="2 3">3-C-1</strain>
    </source>
</reference>
<feature type="domain" description="NERD" evidence="1">
    <location>
        <begin position="26"/>
        <end position="142"/>
    </location>
</feature>
<dbReference type="InterPro" id="IPR011528">
    <property type="entry name" value="NERD"/>
</dbReference>
<dbReference type="SUPFAM" id="SSF57783">
    <property type="entry name" value="Zinc beta-ribbon"/>
    <property type="match status" value="1"/>
</dbReference>
<dbReference type="Pfam" id="PF08378">
    <property type="entry name" value="NERD"/>
    <property type="match status" value="1"/>
</dbReference>
<dbReference type="OrthoDB" id="5782056at2"/>
<dbReference type="GO" id="GO:0006265">
    <property type="term" value="P:DNA topological change"/>
    <property type="evidence" value="ECO:0007669"/>
    <property type="project" value="InterPro"/>
</dbReference>
<dbReference type="PROSITE" id="PS50965">
    <property type="entry name" value="NERD"/>
    <property type="match status" value="1"/>
</dbReference>
<organism evidence="2 3">
    <name type="scientific">Gallaecimonas xiamenensis 3-C-1</name>
    <dbReference type="NCBI Taxonomy" id="745411"/>
    <lineage>
        <taxon>Bacteria</taxon>
        <taxon>Pseudomonadati</taxon>
        <taxon>Pseudomonadota</taxon>
        <taxon>Gammaproteobacteria</taxon>
        <taxon>Enterobacterales</taxon>
        <taxon>Gallaecimonadaceae</taxon>
        <taxon>Gallaecimonas</taxon>
    </lineage>
</organism>
<evidence type="ECO:0000259" key="1">
    <source>
        <dbReference type="PROSITE" id="PS50965"/>
    </source>
</evidence>
<dbReference type="Proteomes" id="UP000006755">
    <property type="component" value="Unassembled WGS sequence"/>
</dbReference>
<dbReference type="EMBL" id="AMRI01000001">
    <property type="protein sequence ID" value="EKE77878.1"/>
    <property type="molecule type" value="Genomic_DNA"/>
</dbReference>
<dbReference type="GO" id="GO:0005694">
    <property type="term" value="C:chromosome"/>
    <property type="evidence" value="ECO:0007669"/>
    <property type="project" value="InterPro"/>
</dbReference>